<gene>
    <name evidence="1" type="ORF">BLA29_001349</name>
</gene>
<evidence type="ECO:0000313" key="2">
    <source>
        <dbReference type="Proteomes" id="UP000194236"/>
    </source>
</evidence>
<proteinExistence type="predicted"/>
<sequence>MFERKLLSLQYDRPSVDVNGKLELYKKKLANYLLQDESEFQNIVYWIESMKIRFYPPNDRSCLLAGSNNWNESYEKYLNEINYQGPRDDRKIALDFLLNLALRYEMEDIRTQMQMSTEDVSDMINLDQLPGDVDVSSSEFIEELRSLSQLLNVPFYEEEPLITLRAIAILLCKLRRSSRKTNDNHEQSNNDNNKKQKIVAKVDENILNTKFAKKSHYDNIVNRCANVIRLLYIKDVRELQTEINNAIVQVQSVTANPKTDSSLGQVGR</sequence>
<dbReference type="PANTHER" id="PTHR15924">
    <property type="entry name" value="CLE"/>
    <property type="match status" value="1"/>
</dbReference>
<dbReference type="OrthoDB" id="514167at2759"/>
<dbReference type="EMBL" id="MUJZ01057476">
    <property type="protein sequence ID" value="OTF72185.1"/>
    <property type="molecule type" value="Genomic_DNA"/>
</dbReference>
<evidence type="ECO:0000313" key="1">
    <source>
        <dbReference type="EMBL" id="OTF72185.1"/>
    </source>
</evidence>
<dbReference type="AlphaFoldDB" id="A0A1Y3AYG9"/>
<name>A0A1Y3AYG9_EURMA</name>
<comment type="caution">
    <text evidence="1">The sequence shown here is derived from an EMBL/GenBank/DDBJ whole genome shotgun (WGS) entry which is preliminary data.</text>
</comment>
<reference evidence="1 2" key="1">
    <citation type="submission" date="2017-03" db="EMBL/GenBank/DDBJ databases">
        <title>Genome Survey of Euroglyphus maynei.</title>
        <authorList>
            <person name="Arlian L.G."/>
            <person name="Morgan M.S."/>
            <person name="Rider S.D."/>
        </authorList>
    </citation>
    <scope>NUCLEOTIDE SEQUENCE [LARGE SCALE GENOMIC DNA]</scope>
    <source>
        <strain evidence="1">Arlian Lab</strain>
        <tissue evidence="1">Whole body</tissue>
    </source>
</reference>
<dbReference type="Pfam" id="PF10036">
    <property type="entry name" value="RLL"/>
    <property type="match status" value="1"/>
</dbReference>
<dbReference type="Proteomes" id="UP000194236">
    <property type="component" value="Unassembled WGS sequence"/>
</dbReference>
<protein>
    <submittedName>
        <fullName evidence="1">Carnitine deficiency-associated protein-like protein</fullName>
    </submittedName>
</protein>
<keyword evidence="2" id="KW-1185">Reference proteome</keyword>
<accession>A0A1Y3AYG9</accession>
<organism evidence="1 2">
    <name type="scientific">Euroglyphus maynei</name>
    <name type="common">Mayne's house dust mite</name>
    <dbReference type="NCBI Taxonomy" id="6958"/>
    <lineage>
        <taxon>Eukaryota</taxon>
        <taxon>Metazoa</taxon>
        <taxon>Ecdysozoa</taxon>
        <taxon>Arthropoda</taxon>
        <taxon>Chelicerata</taxon>
        <taxon>Arachnida</taxon>
        <taxon>Acari</taxon>
        <taxon>Acariformes</taxon>
        <taxon>Sarcoptiformes</taxon>
        <taxon>Astigmata</taxon>
        <taxon>Psoroptidia</taxon>
        <taxon>Analgoidea</taxon>
        <taxon>Pyroglyphidae</taxon>
        <taxon>Pyroglyphinae</taxon>
        <taxon>Euroglyphus</taxon>
    </lineage>
</organism>
<dbReference type="InterPro" id="IPR019265">
    <property type="entry name" value="RTRAF"/>
</dbReference>